<keyword evidence="4" id="KW-1185">Reference proteome</keyword>
<dbReference type="SUPFAM" id="SSF52266">
    <property type="entry name" value="SGNH hydrolase"/>
    <property type="match status" value="1"/>
</dbReference>
<dbReference type="AlphaFoldDB" id="A0AAV1DJ00"/>
<evidence type="ECO:0000313" key="3">
    <source>
        <dbReference type="EMBL" id="CAI9107091.1"/>
    </source>
</evidence>
<dbReference type="Gene3D" id="3.40.50.1110">
    <property type="entry name" value="SGNH hydrolase"/>
    <property type="match status" value="1"/>
</dbReference>
<evidence type="ECO:0000256" key="2">
    <source>
        <dbReference type="SAM" id="SignalP"/>
    </source>
</evidence>
<evidence type="ECO:0000256" key="1">
    <source>
        <dbReference type="ARBA" id="ARBA00008668"/>
    </source>
</evidence>
<organism evidence="3 4">
    <name type="scientific">Oldenlandia corymbosa var. corymbosa</name>
    <dbReference type="NCBI Taxonomy" id="529605"/>
    <lineage>
        <taxon>Eukaryota</taxon>
        <taxon>Viridiplantae</taxon>
        <taxon>Streptophyta</taxon>
        <taxon>Embryophyta</taxon>
        <taxon>Tracheophyta</taxon>
        <taxon>Spermatophyta</taxon>
        <taxon>Magnoliopsida</taxon>
        <taxon>eudicotyledons</taxon>
        <taxon>Gunneridae</taxon>
        <taxon>Pentapetalae</taxon>
        <taxon>asterids</taxon>
        <taxon>lamiids</taxon>
        <taxon>Gentianales</taxon>
        <taxon>Rubiaceae</taxon>
        <taxon>Rubioideae</taxon>
        <taxon>Spermacoceae</taxon>
        <taxon>Hedyotis-Oldenlandia complex</taxon>
        <taxon>Oldenlandia</taxon>
    </lineage>
</organism>
<dbReference type="PANTHER" id="PTHR45642:SF30">
    <property type="entry name" value="SGNH HYDROLASE-TYPE ESTERASE DOMAIN-CONTAINING PROTEIN"/>
    <property type="match status" value="1"/>
</dbReference>
<feature type="signal peptide" evidence="2">
    <location>
        <begin position="1"/>
        <end position="20"/>
    </location>
</feature>
<evidence type="ECO:0000313" key="4">
    <source>
        <dbReference type="Proteomes" id="UP001161247"/>
    </source>
</evidence>
<dbReference type="Pfam" id="PF00657">
    <property type="entry name" value="Lipase_GDSL"/>
    <property type="match status" value="1"/>
</dbReference>
<dbReference type="InterPro" id="IPR050592">
    <property type="entry name" value="GDSL_lipolytic_enzyme"/>
</dbReference>
<dbReference type="Proteomes" id="UP001161247">
    <property type="component" value="Chromosome 5"/>
</dbReference>
<proteinExistence type="inferred from homology"/>
<dbReference type="InterPro" id="IPR036514">
    <property type="entry name" value="SGNH_hydro_sf"/>
</dbReference>
<name>A0AAV1DJ00_OLDCO</name>
<sequence length="362" mass="40639">MAPRSLLLIILVVFCSKITAFQCNNKNKFSYPNLFPAILIFGDSTVDTGNNNYIPTVFKGNHPPYGDDFPGQVPTGRFSNGKLVPDFLASMFCLKETIPPFLTPNLPDKELLTGVSFASAGSGIDELTTAVSKVIPVSRQTEYLKEYIHRLTRIVGKKQAQKIVSEALVIISAGTNDFIFNFYDVPTRRLQFSVYEYQDYLQSKLTKFIKELYDLGCRRMVVSGLPPIGCLPIQLTLKLSILRKCVPMENLDSLSYNTKLVKLLPRIQQTLPGSKLFYADSYNRLLDMIKYPRKYGFVETSKGCCGTGTVEAGPLCNHLTPVCGNASEFIFWDSIHPGESVYRYLTEQLVKDLLPYFKPKAV</sequence>
<dbReference type="InterPro" id="IPR001087">
    <property type="entry name" value="GDSL"/>
</dbReference>
<keyword evidence="2" id="KW-0732">Signal</keyword>
<reference evidence="3" key="1">
    <citation type="submission" date="2023-03" db="EMBL/GenBank/DDBJ databases">
        <authorList>
            <person name="Julca I."/>
        </authorList>
    </citation>
    <scope>NUCLEOTIDE SEQUENCE</scope>
</reference>
<gene>
    <name evidence="3" type="ORF">OLC1_LOCUS15483</name>
</gene>
<dbReference type="PANTHER" id="PTHR45642">
    <property type="entry name" value="GDSL ESTERASE/LIPASE EXL3"/>
    <property type="match status" value="1"/>
</dbReference>
<accession>A0AAV1DJ00</accession>
<dbReference type="EMBL" id="OX459122">
    <property type="protein sequence ID" value="CAI9107091.1"/>
    <property type="molecule type" value="Genomic_DNA"/>
</dbReference>
<dbReference type="InterPro" id="IPR035669">
    <property type="entry name" value="SGNH_plant_lipase-like"/>
</dbReference>
<feature type="chain" id="PRO_5043449239" evidence="2">
    <location>
        <begin position="21"/>
        <end position="362"/>
    </location>
</feature>
<comment type="similarity">
    <text evidence="1">Belongs to the 'GDSL' lipolytic enzyme family.</text>
</comment>
<protein>
    <submittedName>
        <fullName evidence="3">OLC1v1006373C1</fullName>
    </submittedName>
</protein>
<dbReference type="FunFam" id="3.40.50.1110:FF:000003">
    <property type="entry name" value="GDSL esterase/lipase APG"/>
    <property type="match status" value="1"/>
</dbReference>
<dbReference type="CDD" id="cd01837">
    <property type="entry name" value="SGNH_plant_lipase_like"/>
    <property type="match status" value="1"/>
</dbReference>
<dbReference type="GO" id="GO:0016788">
    <property type="term" value="F:hydrolase activity, acting on ester bonds"/>
    <property type="evidence" value="ECO:0007669"/>
    <property type="project" value="InterPro"/>
</dbReference>